<comment type="caution">
    <text evidence="3">The sequence shown here is derived from an EMBL/GenBank/DDBJ whole genome shotgun (WGS) entry which is preliminary data.</text>
</comment>
<dbReference type="SUPFAM" id="SSF48619">
    <property type="entry name" value="Phospholipase A2, PLA2"/>
    <property type="match status" value="1"/>
</dbReference>
<evidence type="ECO:0000313" key="3">
    <source>
        <dbReference type="EMBL" id="KAA8497272.1"/>
    </source>
</evidence>
<protein>
    <submittedName>
        <fullName evidence="3">Uncharacterized protein</fullName>
    </submittedName>
</protein>
<name>A0A5J4Z298_PORPP</name>
<evidence type="ECO:0000313" key="4">
    <source>
        <dbReference type="Proteomes" id="UP000324585"/>
    </source>
</evidence>
<dbReference type="Proteomes" id="UP000324585">
    <property type="component" value="Unassembled WGS sequence"/>
</dbReference>
<gene>
    <name evidence="3" type="ORF">FVE85_1001</name>
</gene>
<reference evidence="4" key="1">
    <citation type="journal article" date="2019" name="Nat. Commun.">
        <title>Expansion of phycobilisome linker gene families in mesophilic red algae.</title>
        <authorList>
            <person name="Lee J."/>
            <person name="Kim D."/>
            <person name="Bhattacharya D."/>
            <person name="Yoon H.S."/>
        </authorList>
    </citation>
    <scope>NUCLEOTIDE SEQUENCE [LARGE SCALE GENOMIC DNA]</scope>
    <source>
        <strain evidence="4">CCMP 1328</strain>
    </source>
</reference>
<dbReference type="GO" id="GO:0016042">
    <property type="term" value="P:lipid catabolic process"/>
    <property type="evidence" value="ECO:0007669"/>
    <property type="project" value="InterPro"/>
</dbReference>
<accession>A0A5J4Z298</accession>
<dbReference type="EMBL" id="VRMN01000002">
    <property type="protein sequence ID" value="KAA8497272.1"/>
    <property type="molecule type" value="Genomic_DNA"/>
</dbReference>
<feature type="region of interest" description="Disordered" evidence="1">
    <location>
        <begin position="306"/>
        <end position="337"/>
    </location>
</feature>
<dbReference type="InterPro" id="IPR010711">
    <property type="entry name" value="PLA2G12"/>
</dbReference>
<dbReference type="PANTHER" id="PTHR12824">
    <property type="entry name" value="GROUP XII SECRETORY PHOSPHOLIPASE A2 FAMILY MEMBER"/>
    <property type="match status" value="1"/>
</dbReference>
<keyword evidence="2" id="KW-0732">Signal</keyword>
<dbReference type="GO" id="GO:0005509">
    <property type="term" value="F:calcium ion binding"/>
    <property type="evidence" value="ECO:0007669"/>
    <property type="project" value="InterPro"/>
</dbReference>
<feature type="compositionally biased region" description="Basic and acidic residues" evidence="1">
    <location>
        <begin position="77"/>
        <end position="93"/>
    </location>
</feature>
<feature type="chain" id="PRO_5023898022" evidence="2">
    <location>
        <begin position="21"/>
        <end position="353"/>
    </location>
</feature>
<feature type="signal peptide" evidence="2">
    <location>
        <begin position="1"/>
        <end position="20"/>
    </location>
</feature>
<organism evidence="3 4">
    <name type="scientific">Porphyridium purpureum</name>
    <name type="common">Red alga</name>
    <name type="synonym">Porphyridium cruentum</name>
    <dbReference type="NCBI Taxonomy" id="35688"/>
    <lineage>
        <taxon>Eukaryota</taxon>
        <taxon>Rhodophyta</taxon>
        <taxon>Bangiophyceae</taxon>
        <taxon>Porphyridiales</taxon>
        <taxon>Porphyridiaceae</taxon>
        <taxon>Porphyridium</taxon>
    </lineage>
</organism>
<sequence>MKHAALVVLCLTAAILSANGLATAESAPGEQPPARPLRGAQANLLSRASPSPPNGEGANTISALSRKRIRVPSRGAGQEEIRDFASSREPRDELRATAHCPAERSYLGPKPLDHVTITVNGCGPRRMEHKERFGLRPCCNRRDVCYATCALSFAFCDAMFAECMDEVCAMPHIAEQTEQCRATAAQLRGPLGMTGASHHAQASVATCDCFETADAARAAFSTVIRNVAVEYGTLSRAHSELIVSTLELEPDQHYAVALYKALIEFGAPPLIEATGSLPVDFSTQSGPSLDRGKLDEIIAKQIRRGVAAHSMPKQARQSGDKPRSPVRRLNERAAPVSELKARARRQLRIHDEL</sequence>
<evidence type="ECO:0000256" key="1">
    <source>
        <dbReference type="SAM" id="MobiDB-lite"/>
    </source>
</evidence>
<dbReference type="GO" id="GO:0006644">
    <property type="term" value="P:phospholipid metabolic process"/>
    <property type="evidence" value="ECO:0007669"/>
    <property type="project" value="InterPro"/>
</dbReference>
<dbReference type="AlphaFoldDB" id="A0A5J4Z298"/>
<dbReference type="PANTHER" id="PTHR12824:SF8">
    <property type="entry name" value="GXIVSPLA2, ISOFORM A"/>
    <property type="match status" value="1"/>
</dbReference>
<keyword evidence="4" id="KW-1185">Reference proteome</keyword>
<dbReference type="InterPro" id="IPR036444">
    <property type="entry name" value="PLipase_A2_dom_sf"/>
</dbReference>
<feature type="compositionally biased region" description="Basic and acidic residues" evidence="1">
    <location>
        <begin position="318"/>
        <end position="331"/>
    </location>
</feature>
<dbReference type="GO" id="GO:0050482">
    <property type="term" value="P:arachidonate secretion"/>
    <property type="evidence" value="ECO:0007669"/>
    <property type="project" value="InterPro"/>
</dbReference>
<evidence type="ECO:0000256" key="2">
    <source>
        <dbReference type="SAM" id="SignalP"/>
    </source>
</evidence>
<dbReference type="Gene3D" id="1.20.90.10">
    <property type="entry name" value="Phospholipase A2 domain"/>
    <property type="match status" value="1"/>
</dbReference>
<proteinExistence type="predicted"/>
<dbReference type="GO" id="GO:0004623">
    <property type="term" value="F:phospholipase A2 activity"/>
    <property type="evidence" value="ECO:0007669"/>
    <property type="project" value="InterPro"/>
</dbReference>
<feature type="region of interest" description="Disordered" evidence="1">
    <location>
        <begin position="71"/>
        <end position="93"/>
    </location>
</feature>
<dbReference type="GO" id="GO:0005576">
    <property type="term" value="C:extracellular region"/>
    <property type="evidence" value="ECO:0007669"/>
    <property type="project" value="InterPro"/>
</dbReference>